<organism evidence="2 3">
    <name type="scientific">Streptomyces rubrolavendulae</name>
    <dbReference type="NCBI Taxonomy" id="285473"/>
    <lineage>
        <taxon>Bacteria</taxon>
        <taxon>Bacillati</taxon>
        <taxon>Actinomycetota</taxon>
        <taxon>Actinomycetes</taxon>
        <taxon>Kitasatosporales</taxon>
        <taxon>Streptomycetaceae</taxon>
        <taxon>Streptomyces</taxon>
    </lineage>
</organism>
<feature type="domain" description="Phosphoribosyltransferase" evidence="1">
    <location>
        <begin position="13"/>
        <end position="185"/>
    </location>
</feature>
<dbReference type="PATRIC" id="fig|285473.5.peg.4806"/>
<protein>
    <submittedName>
        <fullName evidence="2">Putative phosphoribosyl transferase</fullName>
    </submittedName>
</protein>
<sequence length="227" mass="24526">MDVRFEDRRDAGRLLGESVRERAAGQDWPDPVVIALPRGGVPVGAQVARALDAPLDVLVVRKIGAPGRPEVGIGAIAGEAPPLFDGRALRMLGITPDELGADVARERTELHRREALYRRGAPAPDLRGRAVVLVDDGLATGVTARAAARLLRDEEPERLVLAVPVGDRRAVAELRTEVDDLVCLSQPADFRAVGLWYEDFEQVGDEEVLGVLAGLAVPARLRPTRHR</sequence>
<dbReference type="Pfam" id="PF00156">
    <property type="entry name" value="Pribosyltran"/>
    <property type="match status" value="1"/>
</dbReference>
<dbReference type="InterPro" id="IPR000836">
    <property type="entry name" value="PRTase_dom"/>
</dbReference>
<dbReference type="InterPro" id="IPR029057">
    <property type="entry name" value="PRTase-like"/>
</dbReference>
<name>A0A1D8G8A0_9ACTN</name>
<dbReference type="EMBL" id="CP017316">
    <property type="protein sequence ID" value="AOT61681.1"/>
    <property type="molecule type" value="Genomic_DNA"/>
</dbReference>
<dbReference type="Gene3D" id="3.40.50.2020">
    <property type="match status" value="1"/>
</dbReference>
<keyword evidence="3" id="KW-1185">Reference proteome</keyword>
<evidence type="ECO:0000259" key="1">
    <source>
        <dbReference type="Pfam" id="PF00156"/>
    </source>
</evidence>
<proteinExistence type="predicted"/>
<accession>A0A1D8G8A0</accession>
<evidence type="ECO:0000313" key="3">
    <source>
        <dbReference type="Proteomes" id="UP000095349"/>
    </source>
</evidence>
<reference evidence="2 3" key="1">
    <citation type="submission" date="2016-09" db="EMBL/GenBank/DDBJ databases">
        <title>Streptomyces rubrolavendulae MJM4426 Genome sequencing and assembly.</title>
        <authorList>
            <person name="Kim J.-G."/>
        </authorList>
    </citation>
    <scope>NUCLEOTIDE SEQUENCE [LARGE SCALE GENOMIC DNA]</scope>
    <source>
        <strain evidence="2 3">MJM4426</strain>
    </source>
</reference>
<dbReference type="AlphaFoldDB" id="A0A1D8G8A0"/>
<dbReference type="SUPFAM" id="SSF53271">
    <property type="entry name" value="PRTase-like"/>
    <property type="match status" value="1"/>
</dbReference>
<evidence type="ECO:0000313" key="2">
    <source>
        <dbReference type="EMBL" id="AOT61681.1"/>
    </source>
</evidence>
<dbReference type="CDD" id="cd06223">
    <property type="entry name" value="PRTases_typeI"/>
    <property type="match status" value="1"/>
</dbReference>
<keyword evidence="2" id="KW-0808">Transferase</keyword>
<gene>
    <name evidence="2" type="ORF">A4G23_04570</name>
</gene>
<dbReference type="KEGG" id="srn:A4G23_04570"/>
<dbReference type="Gene3D" id="3.30.1310.20">
    <property type="entry name" value="PRTase-like"/>
    <property type="match status" value="1"/>
</dbReference>
<dbReference type="GO" id="GO:0016740">
    <property type="term" value="F:transferase activity"/>
    <property type="evidence" value="ECO:0007669"/>
    <property type="project" value="UniProtKB-KW"/>
</dbReference>
<dbReference type="STRING" id="285473.A4G23_04570"/>
<dbReference type="Proteomes" id="UP000095349">
    <property type="component" value="Chromosome"/>
</dbReference>